<protein>
    <submittedName>
        <fullName evidence="2">Uncharacterized protein</fullName>
    </submittedName>
</protein>
<evidence type="ECO:0000256" key="1">
    <source>
        <dbReference type="SAM" id="MobiDB-lite"/>
    </source>
</evidence>
<dbReference type="STRING" id="42251.A0A2T6ZMS1"/>
<dbReference type="EMBL" id="NESQ01000176">
    <property type="protein sequence ID" value="PUU76773.1"/>
    <property type="molecule type" value="Genomic_DNA"/>
</dbReference>
<proteinExistence type="predicted"/>
<dbReference type="OrthoDB" id="2848340at2759"/>
<organism evidence="2 3">
    <name type="scientific">Tuber borchii</name>
    <name type="common">White truffle</name>
    <dbReference type="NCBI Taxonomy" id="42251"/>
    <lineage>
        <taxon>Eukaryota</taxon>
        <taxon>Fungi</taxon>
        <taxon>Dikarya</taxon>
        <taxon>Ascomycota</taxon>
        <taxon>Pezizomycotina</taxon>
        <taxon>Pezizomycetes</taxon>
        <taxon>Pezizales</taxon>
        <taxon>Tuberaceae</taxon>
        <taxon>Tuber</taxon>
    </lineage>
</organism>
<name>A0A2T6ZMS1_TUBBO</name>
<dbReference type="Proteomes" id="UP000244722">
    <property type="component" value="Unassembled WGS sequence"/>
</dbReference>
<evidence type="ECO:0000313" key="3">
    <source>
        <dbReference type="Proteomes" id="UP000244722"/>
    </source>
</evidence>
<feature type="compositionally biased region" description="Polar residues" evidence="1">
    <location>
        <begin position="372"/>
        <end position="382"/>
    </location>
</feature>
<gene>
    <name evidence="2" type="ORF">B9Z19DRAFT_1194485</name>
</gene>
<keyword evidence="3" id="KW-1185">Reference proteome</keyword>
<feature type="region of interest" description="Disordered" evidence="1">
    <location>
        <begin position="34"/>
        <end position="74"/>
    </location>
</feature>
<dbReference type="AlphaFoldDB" id="A0A2T6ZMS1"/>
<evidence type="ECO:0000313" key="2">
    <source>
        <dbReference type="EMBL" id="PUU76773.1"/>
    </source>
</evidence>
<accession>A0A2T6ZMS1</accession>
<sequence>MSPMSPNALTALPIARDLLGPGWIVKAGQRLSAGAAAPRPHPGHTNSSATGPWTLITRETSPIRRDDTTRAENRAAVISHDDQVLLYFAAKTRDHHSSPAPKVQKRFNVIHKGYDNIRREPIPDFRSLFTLASLHLSQPATSIRAMSRINSSYHLKPTALTQSLHHCASNSATSYPSLILVGTPFQSICRVSGTKNILPSWGSTSTFTTNTNAEINHRPAVITNLTDNSSVAQLDRTDSPKWSLNTKGMCNIRVFGHWVRHRFARMLLSTAGPLQTNVSCKKLCHRPSLPLGNRYPIPGVGADAMTIGATMDNEIPWELVNDFLDGSNILGDITNLRKSVIDQPGKTKKRIEEYTKTEPGHGHVSIRPLVQKANNPTHNPYSRLTRESDPKTEASCGRWGNRLVKSLHLELIKDSTLPDHFDLHPLSQADVYGTVGKRCTRNVLTFVNTTAIA</sequence>
<dbReference type="Gene3D" id="2.70.98.50">
    <property type="entry name" value="putative glycoside hydrolase family protein from bacillus halodurans"/>
    <property type="match status" value="1"/>
</dbReference>
<feature type="compositionally biased region" description="Basic and acidic residues" evidence="1">
    <location>
        <begin position="61"/>
        <end position="74"/>
    </location>
</feature>
<reference evidence="2 3" key="1">
    <citation type="submission" date="2017-04" db="EMBL/GenBank/DDBJ databases">
        <title>Draft genome sequence of Tuber borchii Vittad., a whitish edible truffle.</title>
        <authorList>
            <consortium name="DOE Joint Genome Institute"/>
            <person name="Murat C."/>
            <person name="Kuo A."/>
            <person name="Barry K.W."/>
            <person name="Clum A."/>
            <person name="Dockter R.B."/>
            <person name="Fauchery L."/>
            <person name="Iotti M."/>
            <person name="Kohler A."/>
            <person name="Labutti K."/>
            <person name="Lindquist E.A."/>
            <person name="Lipzen A."/>
            <person name="Ohm R.A."/>
            <person name="Wang M."/>
            <person name="Grigoriev I.V."/>
            <person name="Zambonelli A."/>
            <person name="Martin F.M."/>
        </authorList>
    </citation>
    <scope>NUCLEOTIDE SEQUENCE [LARGE SCALE GENOMIC DNA]</scope>
    <source>
        <strain evidence="2 3">Tbo3840</strain>
    </source>
</reference>
<feature type="region of interest" description="Disordered" evidence="1">
    <location>
        <begin position="372"/>
        <end position="393"/>
    </location>
</feature>
<comment type="caution">
    <text evidence="2">The sequence shown here is derived from an EMBL/GenBank/DDBJ whole genome shotgun (WGS) entry which is preliminary data.</text>
</comment>